<proteinExistence type="predicted"/>
<sequence length="229" mass="24889">MAPATENAILPLKPDIDITTGDAAKTWRSTLDTILAQPGLQRIAWGQWRENPHNLQMLIDWDAVSSHQAFIQSPSYEPFLTNISTLLASPPQLTHQSFPTTTSSSASSPLEAVTTAAPVTELVSFYVPATYNTADFVGPWDEFARVAAENAQGIVGSAGAWAEEDDVEHASLKDVSPGGKGRVFLALIGWESVDAHMAYRETQAFKDSIVKLRALVSGIEMHHVEFKKA</sequence>
<dbReference type="Gene3D" id="3.30.70.100">
    <property type="match status" value="2"/>
</dbReference>
<name>A0A5N5DDS7_9PEZI</name>
<reference evidence="1 2" key="1">
    <citation type="journal article" date="2019" name="Sci. Rep.">
        <title>A multi-omics analysis of the grapevine pathogen Lasiodiplodia theobromae reveals that temperature affects the expression of virulence- and pathogenicity-related genes.</title>
        <authorList>
            <person name="Felix C."/>
            <person name="Meneses R."/>
            <person name="Goncalves M.F.M."/>
            <person name="Tilleman L."/>
            <person name="Duarte A.S."/>
            <person name="Jorrin-Novo J.V."/>
            <person name="Van de Peer Y."/>
            <person name="Deforce D."/>
            <person name="Van Nieuwerburgh F."/>
            <person name="Esteves A.C."/>
            <person name="Alves A."/>
        </authorList>
    </citation>
    <scope>NUCLEOTIDE SEQUENCE [LARGE SCALE GENOMIC DNA]</scope>
    <source>
        <strain evidence="1 2">LA-SOL3</strain>
    </source>
</reference>
<evidence type="ECO:0000313" key="2">
    <source>
        <dbReference type="Proteomes" id="UP000325902"/>
    </source>
</evidence>
<gene>
    <name evidence="1" type="ORF">DBV05_g5642</name>
</gene>
<dbReference type="OrthoDB" id="3830579at2759"/>
<protein>
    <recommendedName>
        <fullName evidence="3">ABM domain-containing protein</fullName>
    </recommendedName>
</protein>
<organism evidence="1 2">
    <name type="scientific">Lasiodiplodia theobromae</name>
    <dbReference type="NCBI Taxonomy" id="45133"/>
    <lineage>
        <taxon>Eukaryota</taxon>
        <taxon>Fungi</taxon>
        <taxon>Dikarya</taxon>
        <taxon>Ascomycota</taxon>
        <taxon>Pezizomycotina</taxon>
        <taxon>Dothideomycetes</taxon>
        <taxon>Dothideomycetes incertae sedis</taxon>
        <taxon>Botryosphaeriales</taxon>
        <taxon>Botryosphaeriaceae</taxon>
        <taxon>Lasiodiplodia</taxon>
    </lineage>
</organism>
<dbReference type="InterPro" id="IPR011008">
    <property type="entry name" value="Dimeric_a/b-barrel"/>
</dbReference>
<dbReference type="SUPFAM" id="SSF54909">
    <property type="entry name" value="Dimeric alpha+beta barrel"/>
    <property type="match status" value="2"/>
</dbReference>
<dbReference type="EMBL" id="VCHE01000030">
    <property type="protein sequence ID" value="KAB2575757.1"/>
    <property type="molecule type" value="Genomic_DNA"/>
</dbReference>
<evidence type="ECO:0008006" key="3">
    <source>
        <dbReference type="Google" id="ProtNLM"/>
    </source>
</evidence>
<comment type="caution">
    <text evidence="1">The sequence shown here is derived from an EMBL/GenBank/DDBJ whole genome shotgun (WGS) entry which is preliminary data.</text>
</comment>
<dbReference type="AlphaFoldDB" id="A0A5N5DDS7"/>
<dbReference type="Proteomes" id="UP000325902">
    <property type="component" value="Unassembled WGS sequence"/>
</dbReference>
<keyword evidence="2" id="KW-1185">Reference proteome</keyword>
<accession>A0A5N5DDS7</accession>
<evidence type="ECO:0000313" key="1">
    <source>
        <dbReference type="EMBL" id="KAB2575757.1"/>
    </source>
</evidence>